<evidence type="ECO:0000256" key="1">
    <source>
        <dbReference type="ARBA" id="ARBA00012528"/>
    </source>
</evidence>
<dbReference type="Proteomes" id="UP000289555">
    <property type="component" value="Chromosome"/>
</dbReference>
<dbReference type="PROSITE" id="PS50887">
    <property type="entry name" value="GGDEF"/>
    <property type="match status" value="1"/>
</dbReference>
<evidence type="ECO:0000313" key="4">
    <source>
        <dbReference type="EMBL" id="BBI52495.1"/>
    </source>
</evidence>
<dbReference type="PANTHER" id="PTHR45138:SF9">
    <property type="entry name" value="DIGUANYLATE CYCLASE DGCM-RELATED"/>
    <property type="match status" value="1"/>
</dbReference>
<dbReference type="EMBL" id="AP019416">
    <property type="protein sequence ID" value="BBI52495.1"/>
    <property type="molecule type" value="Genomic_DNA"/>
</dbReference>
<evidence type="ECO:0000256" key="2">
    <source>
        <dbReference type="ARBA" id="ARBA00034247"/>
    </source>
</evidence>
<dbReference type="InterPro" id="IPR050469">
    <property type="entry name" value="Diguanylate_Cyclase"/>
</dbReference>
<dbReference type="NCBIfam" id="TIGR00254">
    <property type="entry name" value="GGDEF"/>
    <property type="match status" value="1"/>
</dbReference>
<protein>
    <recommendedName>
        <fullName evidence="1">diguanylate cyclase</fullName>
        <ecNumber evidence="1">2.7.7.65</ecNumber>
    </recommendedName>
</protein>
<dbReference type="Pfam" id="PF00990">
    <property type="entry name" value="GGDEF"/>
    <property type="match status" value="1"/>
</dbReference>
<dbReference type="CDD" id="cd01949">
    <property type="entry name" value="GGDEF"/>
    <property type="match status" value="1"/>
</dbReference>
<dbReference type="PANTHER" id="PTHR45138">
    <property type="entry name" value="REGULATORY COMPONENTS OF SENSORY TRANSDUCTION SYSTEM"/>
    <property type="match status" value="1"/>
</dbReference>
<dbReference type="EC" id="2.7.7.65" evidence="1"/>
<dbReference type="InterPro" id="IPR000160">
    <property type="entry name" value="GGDEF_dom"/>
</dbReference>
<keyword evidence="5" id="KW-1185">Reference proteome</keyword>
<comment type="catalytic activity">
    <reaction evidence="2">
        <text>2 GTP = 3',3'-c-di-GMP + 2 diphosphate</text>
        <dbReference type="Rhea" id="RHEA:24898"/>
        <dbReference type="ChEBI" id="CHEBI:33019"/>
        <dbReference type="ChEBI" id="CHEBI:37565"/>
        <dbReference type="ChEBI" id="CHEBI:58805"/>
        <dbReference type="EC" id="2.7.7.65"/>
    </reaction>
</comment>
<gene>
    <name evidence="4" type="ORF">HORIV_49160</name>
</gene>
<dbReference type="InterPro" id="IPR043128">
    <property type="entry name" value="Rev_trsase/Diguanyl_cyclase"/>
</dbReference>
<name>A0ABM7GP78_9GAMM</name>
<proteinExistence type="predicted"/>
<dbReference type="InterPro" id="IPR029787">
    <property type="entry name" value="Nucleotide_cyclase"/>
</dbReference>
<reference evidence="5" key="1">
    <citation type="journal article" date="2019" name="Microbiol. Resour. Announc.">
        <title>Complete Genome Sequence of Halomonas olivaria, a Moderately Halophilic Bacterium Isolated from Olive Processing Effluents, Obtained by Nanopore Sequencing.</title>
        <authorList>
            <person name="Nagata S."/>
            <person name="Ii K.M."/>
            <person name="Tsukimi T."/>
            <person name="Miura M.C."/>
            <person name="Galipon J."/>
            <person name="Arakawa K."/>
        </authorList>
    </citation>
    <scope>NUCLEOTIDE SEQUENCE [LARGE SCALE GENOMIC DNA]</scope>
    <source>
        <strain evidence="5">TYRC17</strain>
    </source>
</reference>
<evidence type="ECO:0000259" key="3">
    <source>
        <dbReference type="PROSITE" id="PS50887"/>
    </source>
</evidence>
<organism evidence="4 5">
    <name type="scientific">Vreelandella olivaria</name>
    <dbReference type="NCBI Taxonomy" id="390919"/>
    <lineage>
        <taxon>Bacteria</taxon>
        <taxon>Pseudomonadati</taxon>
        <taxon>Pseudomonadota</taxon>
        <taxon>Gammaproteobacteria</taxon>
        <taxon>Oceanospirillales</taxon>
        <taxon>Halomonadaceae</taxon>
        <taxon>Vreelandella</taxon>
    </lineage>
</organism>
<dbReference type="Gene3D" id="3.30.70.270">
    <property type="match status" value="1"/>
</dbReference>
<dbReference type="SUPFAM" id="SSF55073">
    <property type="entry name" value="Nucleotide cyclase"/>
    <property type="match status" value="1"/>
</dbReference>
<sequence length="135" mass="15093">MTIFGHDAGDAVLVEIALMLRHHLRDLDVICRFGGEEFIALLPATSRVAAESRAKALLTSIAQQTFAHQGTPLRRITLSCGVATYPDHTQDPKKLLRLADEALYQKAKHSGRNRCVVWEETLEEQGFMLGRQQPQ</sequence>
<dbReference type="SMART" id="SM00267">
    <property type="entry name" value="GGDEF"/>
    <property type="match status" value="1"/>
</dbReference>
<evidence type="ECO:0000313" key="5">
    <source>
        <dbReference type="Proteomes" id="UP000289555"/>
    </source>
</evidence>
<accession>A0ABM7GP78</accession>
<feature type="domain" description="GGDEF" evidence="3">
    <location>
        <begin position="1"/>
        <end position="120"/>
    </location>
</feature>